<feature type="transmembrane region" description="Helical" evidence="1">
    <location>
        <begin position="86"/>
        <end position="102"/>
    </location>
</feature>
<dbReference type="Proteomes" id="UP000443843">
    <property type="component" value="Unassembled WGS sequence"/>
</dbReference>
<dbReference type="EMBL" id="WNXQ01000013">
    <property type="protein sequence ID" value="MWB79677.1"/>
    <property type="molecule type" value="Genomic_DNA"/>
</dbReference>
<evidence type="ECO:0000313" key="4">
    <source>
        <dbReference type="Proteomes" id="UP000443843"/>
    </source>
</evidence>
<protein>
    <recommendedName>
        <fullName evidence="2">DUF1468 domain-containing protein</fullName>
    </recommendedName>
</protein>
<feature type="transmembrane region" description="Helical" evidence="1">
    <location>
        <begin position="63"/>
        <end position="80"/>
    </location>
</feature>
<dbReference type="AlphaFoldDB" id="A0A844W6Z1"/>
<keyword evidence="4" id="KW-1185">Reference proteome</keyword>
<gene>
    <name evidence="3" type="ORF">GLS40_16715</name>
</gene>
<sequence>MLAAALGAIAVLDQQIEIFGFGDSGPDARSFPRMALWLLAAVLALRLILGLRQADAPLGRPVRLGRVLAVAAATALALWLMPRAGFFVGAAGAGIVVALVLGEKRLPALILPFFIAAIVAYGGRHGLNIPLP</sequence>
<name>A0A844W6Z1_9RHOB</name>
<evidence type="ECO:0000259" key="2">
    <source>
        <dbReference type="Pfam" id="PF07331"/>
    </source>
</evidence>
<evidence type="ECO:0000313" key="3">
    <source>
        <dbReference type="EMBL" id="MWB79677.1"/>
    </source>
</evidence>
<keyword evidence="1" id="KW-0812">Transmembrane</keyword>
<proteinExistence type="predicted"/>
<comment type="caution">
    <text evidence="3">The sequence shown here is derived from an EMBL/GenBank/DDBJ whole genome shotgun (WGS) entry which is preliminary data.</text>
</comment>
<keyword evidence="1" id="KW-0472">Membrane</keyword>
<reference evidence="3 4" key="1">
    <citation type="submission" date="2019-11" db="EMBL/GenBank/DDBJ databases">
        <title>Pseudooceanicola pacifica sp. nov., isolated from deep-sea sediment of the Pacific Ocean.</title>
        <authorList>
            <person name="Lyu L."/>
        </authorList>
    </citation>
    <scope>NUCLEOTIDE SEQUENCE [LARGE SCALE GENOMIC DNA]</scope>
    <source>
        <strain evidence="3 4">216_PA32_1</strain>
    </source>
</reference>
<keyword evidence="1" id="KW-1133">Transmembrane helix</keyword>
<dbReference type="Pfam" id="PF07331">
    <property type="entry name" value="TctB"/>
    <property type="match status" value="1"/>
</dbReference>
<feature type="transmembrane region" description="Helical" evidence="1">
    <location>
        <begin position="34"/>
        <end position="51"/>
    </location>
</feature>
<feature type="domain" description="DUF1468" evidence="2">
    <location>
        <begin position="4"/>
        <end position="132"/>
    </location>
</feature>
<dbReference type="InterPro" id="IPR009936">
    <property type="entry name" value="DUF1468"/>
</dbReference>
<evidence type="ECO:0000256" key="1">
    <source>
        <dbReference type="SAM" id="Phobius"/>
    </source>
</evidence>
<accession>A0A844W6Z1</accession>
<feature type="transmembrane region" description="Helical" evidence="1">
    <location>
        <begin position="109"/>
        <end position="127"/>
    </location>
</feature>
<organism evidence="3 4">
    <name type="scientific">Pseudooceanicola pacificus</name>
    <dbReference type="NCBI Taxonomy" id="2676438"/>
    <lineage>
        <taxon>Bacteria</taxon>
        <taxon>Pseudomonadati</taxon>
        <taxon>Pseudomonadota</taxon>
        <taxon>Alphaproteobacteria</taxon>
        <taxon>Rhodobacterales</taxon>
        <taxon>Paracoccaceae</taxon>
        <taxon>Pseudooceanicola</taxon>
    </lineage>
</organism>